<keyword evidence="3 8" id="KW-1048">Host nucleus</keyword>
<accession>A0A0D4CHL3</accession>
<reference evidence="10 11" key="1">
    <citation type="journal article" date="2015" name="Proc. Natl. Acad. Sci. U.S.A.">
        <title>Origin of the HIV-1 group O epidemic in western lowland gorillas.</title>
        <authorList>
            <person name="D'arc M."/>
            <person name="Ayouba A."/>
            <person name="Esteban A."/>
            <person name="Learn G.H."/>
            <person name="Boue V."/>
            <person name="Liegeois F."/>
            <person name="Etienne L."/>
            <person name="Tagg N."/>
            <person name="Leendertz F.H."/>
            <person name="Boesch C."/>
            <person name="Madinda N.F."/>
            <person name="Robbins M.M."/>
            <person name="Gray M."/>
            <person name="Cournil A."/>
            <person name="Ooms M."/>
            <person name="Letko M."/>
            <person name="Simon V.A."/>
            <person name="Sharp P.M."/>
            <person name="Hahn B.H."/>
            <person name="Delaporte E."/>
            <person name="Mpoudi Ngole E."/>
            <person name="Peeters M."/>
        </authorList>
    </citation>
    <scope>NUCLEOTIDE SEQUENCE [LARGE SCALE GENOMIC DNA]</scope>
    <source>
        <strain evidence="10">SIVgor-BPID1</strain>
    </source>
</reference>
<evidence type="ECO:0000313" key="10">
    <source>
        <dbReference type="EMBL" id="AJT49608.1"/>
    </source>
</evidence>
<name>A0A0D4CHL3_SIV</name>
<feature type="region of interest" description="Disordered" evidence="9">
    <location>
        <begin position="24"/>
        <end position="104"/>
    </location>
</feature>
<evidence type="ECO:0000256" key="8">
    <source>
        <dbReference type="RuleBase" id="RU364044"/>
    </source>
</evidence>
<dbReference type="InterPro" id="IPR000625">
    <property type="entry name" value="REV_protein"/>
</dbReference>
<dbReference type="GO" id="GO:0003700">
    <property type="term" value="F:DNA-binding transcription factor activity"/>
    <property type="evidence" value="ECO:0007669"/>
    <property type="project" value="InterPro"/>
</dbReference>
<dbReference type="GO" id="GO:0003723">
    <property type="term" value="F:RNA binding"/>
    <property type="evidence" value="ECO:0007669"/>
    <property type="project" value="UniProtKB-KW"/>
</dbReference>
<evidence type="ECO:0000256" key="5">
    <source>
        <dbReference type="ARBA" id="ARBA00022884"/>
    </source>
</evidence>
<gene>
    <name evidence="8 10" type="primary">rev</name>
</gene>
<comment type="subcellular location">
    <subcellularLocation>
        <location evidence="8">Host cytoplasm</location>
    </subcellularLocation>
    <subcellularLocation>
        <location evidence="8">Host nucleus</location>
        <location evidence="8">Host nucleolus</location>
    </subcellularLocation>
</comment>
<feature type="compositionally biased region" description="Basic residues" evidence="9">
    <location>
        <begin position="38"/>
        <end position="49"/>
    </location>
</feature>
<evidence type="ECO:0000256" key="9">
    <source>
        <dbReference type="SAM" id="MobiDB-lite"/>
    </source>
</evidence>
<dbReference type="GO" id="GO:0051028">
    <property type="term" value="P:mRNA transport"/>
    <property type="evidence" value="ECO:0007669"/>
    <property type="project" value="UniProtKB-KW"/>
</dbReference>
<proteinExistence type="predicted"/>
<dbReference type="GO" id="GO:0044196">
    <property type="term" value="C:host cell nucleolus"/>
    <property type="evidence" value="ECO:0007669"/>
    <property type="project" value="UniProtKB-SubCell"/>
</dbReference>
<dbReference type="Pfam" id="PF00424">
    <property type="entry name" value="REV"/>
    <property type="match status" value="1"/>
</dbReference>
<sequence length="104" mass="11898">MAGRSDEDLQELITTIRIIRILYQSNPWPEQGPSRNSNRNRRRRWRSRQRQIDQIAGRILTTHLGRPEELGGVDLPDLGQLHIGDQGPPSNPVDTPETPAEQRT</sequence>
<keyword evidence="4 8" id="KW-0509">mRNA transport</keyword>
<evidence type="ECO:0000256" key="7">
    <source>
        <dbReference type="ARBA" id="ARBA00031496"/>
    </source>
</evidence>
<evidence type="ECO:0000256" key="3">
    <source>
        <dbReference type="ARBA" id="ARBA00022562"/>
    </source>
</evidence>
<keyword evidence="2 8" id="KW-0813">Transport</keyword>
<dbReference type="Proteomes" id="UP000258208">
    <property type="component" value="Segment"/>
</dbReference>
<dbReference type="Gene3D" id="6.10.140.630">
    <property type="match status" value="1"/>
</dbReference>
<evidence type="ECO:0000256" key="4">
    <source>
        <dbReference type="ARBA" id="ARBA00022816"/>
    </source>
</evidence>
<organism evidence="10 11">
    <name type="scientific">Simian immunodeficiency virus</name>
    <name type="common">SIV</name>
    <dbReference type="NCBI Taxonomy" id="11723"/>
    <lineage>
        <taxon>Viruses</taxon>
        <taxon>Riboviria</taxon>
        <taxon>Pararnavirae</taxon>
        <taxon>Artverviricota</taxon>
        <taxon>Revtraviricetes</taxon>
        <taxon>Ortervirales</taxon>
        <taxon>Retroviridae</taxon>
        <taxon>Orthoretrovirinae</taxon>
        <taxon>Lentivirus</taxon>
        <taxon>Lentivirus simimdef</taxon>
    </lineage>
</organism>
<dbReference type="EMBL" id="KP004989">
    <property type="protein sequence ID" value="AJT49608.1"/>
    <property type="molecule type" value="Genomic_RNA"/>
</dbReference>
<evidence type="ECO:0000313" key="11">
    <source>
        <dbReference type="Proteomes" id="UP000258208"/>
    </source>
</evidence>
<protein>
    <recommendedName>
        <fullName evidence="1 8">Protein Rev</fullName>
    </recommendedName>
    <alternativeName>
        <fullName evidence="7 8">Regulator of expression of viral proteins</fullName>
    </alternativeName>
</protein>
<organismHost>
    <name type="scientific">Cercopithecidae</name>
    <name type="common">Old World monkeys</name>
    <dbReference type="NCBI Taxonomy" id="9527"/>
</organismHost>
<evidence type="ECO:0000256" key="6">
    <source>
        <dbReference type="ARBA" id="ARBA00023200"/>
    </source>
</evidence>
<evidence type="ECO:0000256" key="2">
    <source>
        <dbReference type="ARBA" id="ARBA00022448"/>
    </source>
</evidence>
<evidence type="ECO:0000256" key="1">
    <source>
        <dbReference type="ARBA" id="ARBA00020269"/>
    </source>
</evidence>
<keyword evidence="5 8" id="KW-0694">RNA-binding</keyword>
<keyword evidence="6 8" id="KW-1035">Host cytoplasm</keyword>
<comment type="subunit">
    <text evidence="8">Homomultimer; when bound to the RRE. Multimeric assembly is essential for activity.</text>
</comment>
<comment type="function">
    <text evidence="8">Escorts unspliced or incompletely spliced viral pre-mRNAs (late transcripts) out of the nucleus of infected cells. These pre-mRNAs carry a recognition sequence called Rev responsive element (RRE) located in the env gene, that is not present in fully spliced viral mRNAs (early transcripts). This function is essential since most viral proteins are translated from unspliced or partially spliced pre-mRNAs which cannot exit the nucleus by the pathway used by fully processed cellular mRNAs.</text>
</comment>
<dbReference type="GO" id="GO:0030430">
    <property type="term" value="C:host cell cytoplasm"/>
    <property type="evidence" value="ECO:0007669"/>
    <property type="project" value="UniProtKB-SubCell"/>
</dbReference>
<organismHost>
    <name type="scientific">Pan troglodytes</name>
    <name type="common">Chimpanzee</name>
    <dbReference type="NCBI Taxonomy" id="9598"/>
</organismHost>